<dbReference type="EMBL" id="BSFE01000004">
    <property type="protein sequence ID" value="GLK52296.1"/>
    <property type="molecule type" value="Genomic_DNA"/>
</dbReference>
<dbReference type="Gene3D" id="3.90.950.20">
    <property type="entry name" value="CinA-like"/>
    <property type="match status" value="1"/>
</dbReference>
<feature type="domain" description="CinA C-terminal" evidence="1">
    <location>
        <begin position="11"/>
        <end position="160"/>
    </location>
</feature>
<dbReference type="Proteomes" id="UP001143486">
    <property type="component" value="Unassembled WGS sequence"/>
</dbReference>
<dbReference type="SUPFAM" id="SSF142433">
    <property type="entry name" value="CinA-like"/>
    <property type="match status" value="1"/>
</dbReference>
<dbReference type="NCBIfam" id="TIGR00199">
    <property type="entry name" value="PncC_domain"/>
    <property type="match status" value="1"/>
</dbReference>
<proteinExistence type="predicted"/>
<accession>A0A9W6INN4</accession>
<reference evidence="2" key="1">
    <citation type="journal article" date="2014" name="Int. J. Syst. Evol. Microbiol.">
        <title>Complete genome sequence of Corynebacterium casei LMG S-19264T (=DSM 44701T), isolated from a smear-ripened cheese.</title>
        <authorList>
            <consortium name="US DOE Joint Genome Institute (JGI-PGF)"/>
            <person name="Walter F."/>
            <person name="Albersmeier A."/>
            <person name="Kalinowski J."/>
            <person name="Ruckert C."/>
        </authorList>
    </citation>
    <scope>NUCLEOTIDE SEQUENCE</scope>
    <source>
        <strain evidence="2">VKM B-1513</strain>
    </source>
</reference>
<evidence type="ECO:0000259" key="1">
    <source>
        <dbReference type="Pfam" id="PF02464"/>
    </source>
</evidence>
<dbReference type="Pfam" id="PF02464">
    <property type="entry name" value="CinA"/>
    <property type="match status" value="1"/>
</dbReference>
<dbReference type="InterPro" id="IPR036653">
    <property type="entry name" value="CinA-like_C"/>
</dbReference>
<protein>
    <submittedName>
        <fullName evidence="2">Competence damage-inducible protein A</fullName>
    </submittedName>
</protein>
<dbReference type="InterPro" id="IPR008136">
    <property type="entry name" value="CinA_C"/>
</dbReference>
<comment type="caution">
    <text evidence="2">The sequence shown here is derived from an EMBL/GenBank/DDBJ whole genome shotgun (WGS) entry which is preliminary data.</text>
</comment>
<organism evidence="2 3">
    <name type="scientific">Maricaulis virginensis</name>
    <dbReference type="NCBI Taxonomy" id="144022"/>
    <lineage>
        <taxon>Bacteria</taxon>
        <taxon>Pseudomonadati</taxon>
        <taxon>Pseudomonadota</taxon>
        <taxon>Alphaproteobacteria</taxon>
        <taxon>Maricaulales</taxon>
        <taxon>Maricaulaceae</taxon>
        <taxon>Maricaulis</taxon>
    </lineage>
</organism>
<reference evidence="2" key="2">
    <citation type="submission" date="2023-01" db="EMBL/GenBank/DDBJ databases">
        <authorList>
            <person name="Sun Q."/>
            <person name="Evtushenko L."/>
        </authorList>
    </citation>
    <scope>NUCLEOTIDE SEQUENCE</scope>
    <source>
        <strain evidence="2">VKM B-1513</strain>
    </source>
</reference>
<sequence length="166" mass="17296">MIFNHSLVDQAETLLDRARTAGVMIATAESCTGGLVSALLTEIPGSSDVVDRGFVTYSNAAKTEMLGIPARVIEAQGAVSDEVARRMAEEALLRSNADIAVAITGVAGPGGSERKPAGLVHFALARRDGATITEVHRFGDRGRDAVRLASVATALDLLSQGVDFFG</sequence>
<gene>
    <name evidence="2" type="primary">cinA</name>
    <name evidence="2" type="ORF">GCM10017621_18040</name>
</gene>
<keyword evidence="3" id="KW-1185">Reference proteome</keyword>
<evidence type="ECO:0000313" key="3">
    <source>
        <dbReference type="Proteomes" id="UP001143486"/>
    </source>
</evidence>
<dbReference type="AlphaFoldDB" id="A0A9W6INN4"/>
<name>A0A9W6INN4_9PROT</name>
<evidence type="ECO:0000313" key="2">
    <source>
        <dbReference type="EMBL" id="GLK52296.1"/>
    </source>
</evidence>
<dbReference type="RefSeq" id="WP_271186665.1">
    <property type="nucleotide sequence ID" value="NZ_BSFE01000004.1"/>
</dbReference>